<sequence>MASKGSKSVEVVSSHHKIVDVMLARDGSNFVEWKFLVKVNAKRLGKEAHFTEPYQNKENATKLWITDDGRLYKEYDETVQFITRVDKEKDQVGEKAILKEVMEVQEYVDNRATTTISTPSKFAHIASQVGDFATPHLKRRTLSEVIPQHVFLLPLIARSLTQDLLTWKITGSGSESNGLLLLDEVVVALPSAGASIACCNDLAHFQLHCQLGHPSLSVLKKMHVDLTSLPSLPYETCEFAKHHHLPCV</sequence>
<proteinExistence type="predicted"/>
<evidence type="ECO:0008006" key="3">
    <source>
        <dbReference type="Google" id="ProtNLM"/>
    </source>
</evidence>
<dbReference type="Gramene" id="EOY22056">
    <property type="protein sequence ID" value="EOY22056"/>
    <property type="gene ID" value="TCM_014244"/>
</dbReference>
<evidence type="ECO:0000313" key="2">
    <source>
        <dbReference type="Proteomes" id="UP000026915"/>
    </source>
</evidence>
<accession>A0A061FXR0</accession>
<name>A0A061FXR0_THECC</name>
<organism evidence="1 2">
    <name type="scientific">Theobroma cacao</name>
    <name type="common">Cacao</name>
    <name type="synonym">Cocoa</name>
    <dbReference type="NCBI Taxonomy" id="3641"/>
    <lineage>
        <taxon>Eukaryota</taxon>
        <taxon>Viridiplantae</taxon>
        <taxon>Streptophyta</taxon>
        <taxon>Embryophyta</taxon>
        <taxon>Tracheophyta</taxon>
        <taxon>Spermatophyta</taxon>
        <taxon>Magnoliopsida</taxon>
        <taxon>eudicotyledons</taxon>
        <taxon>Gunneridae</taxon>
        <taxon>Pentapetalae</taxon>
        <taxon>rosids</taxon>
        <taxon>malvids</taxon>
        <taxon>Malvales</taxon>
        <taxon>Malvaceae</taxon>
        <taxon>Byttnerioideae</taxon>
        <taxon>Theobroma</taxon>
    </lineage>
</organism>
<reference evidence="1 2" key="1">
    <citation type="journal article" date="2013" name="Genome Biol.">
        <title>The genome sequence of the most widely cultivated cacao type and its use to identify candidate genes regulating pod color.</title>
        <authorList>
            <person name="Motamayor J.C."/>
            <person name="Mockaitis K."/>
            <person name="Schmutz J."/>
            <person name="Haiminen N."/>
            <person name="Iii D.L."/>
            <person name="Cornejo O."/>
            <person name="Findley S.D."/>
            <person name="Zheng P."/>
            <person name="Utro F."/>
            <person name="Royaert S."/>
            <person name="Saski C."/>
            <person name="Jenkins J."/>
            <person name="Podicheti R."/>
            <person name="Zhao M."/>
            <person name="Scheffler B.E."/>
            <person name="Stack J.C."/>
            <person name="Feltus F.A."/>
            <person name="Mustiga G.M."/>
            <person name="Amores F."/>
            <person name="Phillips W."/>
            <person name="Marelli J.P."/>
            <person name="May G.D."/>
            <person name="Shapiro H."/>
            <person name="Ma J."/>
            <person name="Bustamante C.D."/>
            <person name="Schnell R.J."/>
            <person name="Main D."/>
            <person name="Gilbert D."/>
            <person name="Parida L."/>
            <person name="Kuhn D.N."/>
        </authorList>
    </citation>
    <scope>NUCLEOTIDE SEQUENCE [LARGE SCALE GENOMIC DNA]</scope>
    <source>
        <strain evidence="2">cv. Matina 1-6</strain>
    </source>
</reference>
<dbReference type="Proteomes" id="UP000026915">
    <property type="component" value="Chromosome 3"/>
</dbReference>
<protein>
    <recommendedName>
        <fullName evidence="3">GAG-pre-integrase domain-containing protein</fullName>
    </recommendedName>
</protein>
<evidence type="ECO:0000313" key="1">
    <source>
        <dbReference type="EMBL" id="EOY22056.1"/>
    </source>
</evidence>
<dbReference type="EMBL" id="CM001881">
    <property type="protein sequence ID" value="EOY22056.1"/>
    <property type="molecule type" value="Genomic_DNA"/>
</dbReference>
<gene>
    <name evidence="1" type="ORF">TCM_014244</name>
</gene>
<dbReference type="AlphaFoldDB" id="A0A061FXR0"/>
<dbReference type="HOGENOM" id="CLU_1121734_0_0_1"/>
<keyword evidence="2" id="KW-1185">Reference proteome</keyword>
<dbReference type="InParanoid" id="A0A061FXR0"/>